<organism evidence="2 3">
    <name type="scientific">Striga hermonthica</name>
    <name type="common">Purple witchweed</name>
    <name type="synonym">Buchnera hermonthica</name>
    <dbReference type="NCBI Taxonomy" id="68872"/>
    <lineage>
        <taxon>Eukaryota</taxon>
        <taxon>Viridiplantae</taxon>
        <taxon>Streptophyta</taxon>
        <taxon>Embryophyta</taxon>
        <taxon>Tracheophyta</taxon>
        <taxon>Spermatophyta</taxon>
        <taxon>Magnoliopsida</taxon>
        <taxon>eudicotyledons</taxon>
        <taxon>Gunneridae</taxon>
        <taxon>Pentapetalae</taxon>
        <taxon>asterids</taxon>
        <taxon>lamiids</taxon>
        <taxon>Lamiales</taxon>
        <taxon>Orobanchaceae</taxon>
        <taxon>Buchnereae</taxon>
        <taxon>Striga</taxon>
    </lineage>
</organism>
<dbReference type="PANTHER" id="PTHR15503:SF22">
    <property type="entry name" value="TRANSPOSON TY3-I GAG POLYPROTEIN"/>
    <property type="match status" value="1"/>
</dbReference>
<dbReference type="InterPro" id="IPR021109">
    <property type="entry name" value="Peptidase_aspartic_dom_sf"/>
</dbReference>
<dbReference type="PANTHER" id="PTHR15503">
    <property type="entry name" value="LDOC1 RELATED"/>
    <property type="match status" value="1"/>
</dbReference>
<name>A0A9N7N1E8_STRHE</name>
<feature type="compositionally biased region" description="Polar residues" evidence="1">
    <location>
        <begin position="86"/>
        <end position="98"/>
    </location>
</feature>
<dbReference type="Pfam" id="PF08284">
    <property type="entry name" value="RVP_2"/>
    <property type="match status" value="1"/>
</dbReference>
<evidence type="ECO:0000313" key="2">
    <source>
        <dbReference type="EMBL" id="CAA0819514.1"/>
    </source>
</evidence>
<evidence type="ECO:0000256" key="1">
    <source>
        <dbReference type="SAM" id="MobiDB-lite"/>
    </source>
</evidence>
<dbReference type="OrthoDB" id="1934862at2759"/>
<dbReference type="Gene3D" id="2.40.70.10">
    <property type="entry name" value="Acid Proteases"/>
    <property type="match status" value="1"/>
</dbReference>
<dbReference type="InterPro" id="IPR032567">
    <property type="entry name" value="RTL1-rel"/>
</dbReference>
<evidence type="ECO:0000313" key="3">
    <source>
        <dbReference type="Proteomes" id="UP001153555"/>
    </source>
</evidence>
<sequence>QTGNLRDYLKEFERLACRVRGWPETALVGAFIGGLKCDLVVEVRLERPETMHAAMEVARRREDHLTATRRERADARFTDTRCIGPSQVTIGARPTNNARPPGPVVKQLTPEEIKRRREKGLCFKCEEKFMPGHRCWQAFVIEVANSDDEVAEVEEEPEPVDDIEAFDEDAEISMHAMARIRGPRTMRLSAWVKDRQVIILVDNRSSHNFINADLSKKLNLPTTKIDPFKVRVANGERLQCTESFRKVPIKFQRVVVEADLCALPLVGPDVVLGVQWLGG</sequence>
<protein>
    <recommendedName>
        <fullName evidence="4">Retrotransposon gag domain-containing protein</fullName>
    </recommendedName>
</protein>
<dbReference type="AlphaFoldDB" id="A0A9N7N1E8"/>
<evidence type="ECO:0008006" key="4">
    <source>
        <dbReference type="Google" id="ProtNLM"/>
    </source>
</evidence>
<gene>
    <name evidence="2" type="ORF">SHERM_17891</name>
</gene>
<dbReference type="EMBL" id="CACSLK010019251">
    <property type="protein sequence ID" value="CAA0819514.1"/>
    <property type="molecule type" value="Genomic_DNA"/>
</dbReference>
<proteinExistence type="predicted"/>
<feature type="region of interest" description="Disordered" evidence="1">
    <location>
        <begin position="86"/>
        <end position="105"/>
    </location>
</feature>
<feature type="non-terminal residue" evidence="2">
    <location>
        <position position="1"/>
    </location>
</feature>
<dbReference type="Proteomes" id="UP001153555">
    <property type="component" value="Unassembled WGS sequence"/>
</dbReference>
<feature type="non-terminal residue" evidence="2">
    <location>
        <position position="279"/>
    </location>
</feature>
<dbReference type="CDD" id="cd00303">
    <property type="entry name" value="retropepsin_like"/>
    <property type="match status" value="1"/>
</dbReference>
<accession>A0A9N7N1E8</accession>
<keyword evidence="3" id="KW-1185">Reference proteome</keyword>
<comment type="caution">
    <text evidence="2">The sequence shown here is derived from an EMBL/GenBank/DDBJ whole genome shotgun (WGS) entry which is preliminary data.</text>
</comment>
<reference evidence="2" key="1">
    <citation type="submission" date="2019-12" db="EMBL/GenBank/DDBJ databases">
        <authorList>
            <person name="Scholes J."/>
        </authorList>
    </citation>
    <scope>NUCLEOTIDE SEQUENCE</scope>
</reference>